<sequence>MEGFMRMFSTFFVGLLLLVATAGIGPNVMVAEARKCESQSHKFEGICLKQSNCASICKTEGYSGGNCRGFRRRCFCTKDC</sequence>
<dbReference type="EMBL" id="PDCK01000042">
    <property type="protein sequence ID" value="PRQ41337.1"/>
    <property type="molecule type" value="Genomic_DNA"/>
</dbReference>
<evidence type="ECO:0000256" key="5">
    <source>
        <dbReference type="SAM" id="SignalP"/>
    </source>
</evidence>
<evidence type="ECO:0000313" key="8">
    <source>
        <dbReference type="Proteomes" id="UP000238479"/>
    </source>
</evidence>
<dbReference type="OMA" id="RECKAVS"/>
<dbReference type="GO" id="GO:0050832">
    <property type="term" value="P:defense response to fungus"/>
    <property type="evidence" value="ECO:0007669"/>
    <property type="project" value="UniProtKB-KW"/>
</dbReference>
<dbReference type="Proteomes" id="UP000238479">
    <property type="component" value="Chromosome 4"/>
</dbReference>
<evidence type="ECO:0000256" key="2">
    <source>
        <dbReference type="ARBA" id="ARBA00022577"/>
    </source>
</evidence>
<dbReference type="GO" id="GO:0031640">
    <property type="term" value="P:killing of cells of another organism"/>
    <property type="evidence" value="ECO:0007669"/>
    <property type="project" value="UniProtKB-KW"/>
</dbReference>
<dbReference type="Gene3D" id="3.30.30.10">
    <property type="entry name" value="Knottin, scorpion toxin-like"/>
    <property type="match status" value="1"/>
</dbReference>
<keyword evidence="1" id="KW-0929">Antimicrobial</keyword>
<comment type="caution">
    <text evidence="7">The sequence shown here is derived from an EMBL/GenBank/DDBJ whole genome shotgun (WGS) entry which is preliminary data.</text>
</comment>
<evidence type="ECO:0000256" key="3">
    <source>
        <dbReference type="ARBA" id="ARBA00022729"/>
    </source>
</evidence>
<evidence type="ECO:0000256" key="1">
    <source>
        <dbReference type="ARBA" id="ARBA00022529"/>
    </source>
</evidence>
<proteinExistence type="predicted"/>
<evidence type="ECO:0000259" key="6">
    <source>
        <dbReference type="SMART" id="SM00505"/>
    </source>
</evidence>
<dbReference type="SUPFAM" id="SSF57095">
    <property type="entry name" value="Scorpion toxin-like"/>
    <property type="match status" value="1"/>
</dbReference>
<dbReference type="PANTHER" id="PTHR33147">
    <property type="entry name" value="DEFENSIN-LIKE PROTEIN 1"/>
    <property type="match status" value="1"/>
</dbReference>
<dbReference type="SMART" id="SM00505">
    <property type="entry name" value="Knot1"/>
    <property type="match status" value="1"/>
</dbReference>
<feature type="chain" id="PRO_5015135620" evidence="5">
    <location>
        <begin position="24"/>
        <end position="80"/>
    </location>
</feature>
<dbReference type="Pfam" id="PF00304">
    <property type="entry name" value="Gamma-thionin"/>
    <property type="match status" value="1"/>
</dbReference>
<evidence type="ECO:0000256" key="4">
    <source>
        <dbReference type="ARBA" id="ARBA00023157"/>
    </source>
</evidence>
<dbReference type="InterPro" id="IPR008176">
    <property type="entry name" value="Defensin_plant"/>
</dbReference>
<accession>A0A2P6R4G8</accession>
<dbReference type="CDD" id="cd00107">
    <property type="entry name" value="Knot1"/>
    <property type="match status" value="1"/>
</dbReference>
<protein>
    <submittedName>
        <fullName evidence="7">Putative defensin, plant</fullName>
    </submittedName>
</protein>
<name>A0A2P6R4G8_ROSCH</name>
<dbReference type="PROSITE" id="PS00940">
    <property type="entry name" value="GAMMA_THIONIN"/>
    <property type="match status" value="1"/>
</dbReference>
<dbReference type="STRING" id="74649.A0A2P6R4G8"/>
<dbReference type="OrthoDB" id="683455at2759"/>
<keyword evidence="8" id="KW-1185">Reference proteome</keyword>
<feature type="signal peptide" evidence="5">
    <location>
        <begin position="1"/>
        <end position="23"/>
    </location>
</feature>
<dbReference type="PANTHER" id="PTHR33147:SF129">
    <property type="entry name" value="DEFENSIN-LIKE PROTEIN 2-RELATED"/>
    <property type="match status" value="1"/>
</dbReference>
<feature type="domain" description="Knottins-like" evidence="6">
    <location>
        <begin position="35"/>
        <end position="80"/>
    </location>
</feature>
<evidence type="ECO:0000313" key="7">
    <source>
        <dbReference type="EMBL" id="PRQ41337.1"/>
    </source>
</evidence>
<keyword evidence="2" id="KW-0295">Fungicide</keyword>
<organism evidence="7 8">
    <name type="scientific">Rosa chinensis</name>
    <name type="common">China rose</name>
    <dbReference type="NCBI Taxonomy" id="74649"/>
    <lineage>
        <taxon>Eukaryota</taxon>
        <taxon>Viridiplantae</taxon>
        <taxon>Streptophyta</taxon>
        <taxon>Embryophyta</taxon>
        <taxon>Tracheophyta</taxon>
        <taxon>Spermatophyta</taxon>
        <taxon>Magnoliopsida</taxon>
        <taxon>eudicotyledons</taxon>
        <taxon>Gunneridae</taxon>
        <taxon>Pentapetalae</taxon>
        <taxon>rosids</taxon>
        <taxon>fabids</taxon>
        <taxon>Rosales</taxon>
        <taxon>Rosaceae</taxon>
        <taxon>Rosoideae</taxon>
        <taxon>Rosoideae incertae sedis</taxon>
        <taxon>Rosa</taxon>
    </lineage>
</organism>
<reference evidence="7 8" key="1">
    <citation type="journal article" date="2018" name="Nat. Genet.">
        <title>The Rosa genome provides new insights in the design of modern roses.</title>
        <authorList>
            <person name="Bendahmane M."/>
        </authorList>
    </citation>
    <scope>NUCLEOTIDE SEQUENCE [LARGE SCALE GENOMIC DNA]</scope>
    <source>
        <strain evidence="8">cv. Old Blush</strain>
    </source>
</reference>
<dbReference type="AlphaFoldDB" id="A0A2P6R4G8"/>
<gene>
    <name evidence="7" type="ORF">RchiOBHm_Chr4g0445801</name>
</gene>
<keyword evidence="3 5" id="KW-0732">Signal</keyword>
<dbReference type="InterPro" id="IPR036574">
    <property type="entry name" value="Scorpion_toxin-like_sf"/>
</dbReference>
<dbReference type="PRINTS" id="PR00288">
    <property type="entry name" value="PUROTHIONIN"/>
</dbReference>
<dbReference type="Gramene" id="PRQ41337">
    <property type="protein sequence ID" value="PRQ41337"/>
    <property type="gene ID" value="RchiOBHm_Chr4g0445801"/>
</dbReference>
<dbReference type="InterPro" id="IPR003614">
    <property type="entry name" value="Knottins"/>
</dbReference>
<keyword evidence="4" id="KW-1015">Disulfide bond</keyword>